<dbReference type="InterPro" id="IPR019309">
    <property type="entry name" value="WASHC3"/>
</dbReference>
<dbReference type="Pfam" id="PF10152">
    <property type="entry name" value="CCDC53"/>
    <property type="match status" value="1"/>
</dbReference>
<gene>
    <name evidence="3" type="primary">LOC108739350</name>
</gene>
<dbReference type="STRING" id="224129.A0A1W4WXW8"/>
<dbReference type="GO" id="GO:0030041">
    <property type="term" value="P:actin filament polymerization"/>
    <property type="evidence" value="ECO:0007669"/>
    <property type="project" value="TreeGrafter"/>
</dbReference>
<organism evidence="2 3">
    <name type="scientific">Agrilus planipennis</name>
    <name type="common">Emerald ash borer</name>
    <name type="synonym">Agrilus marcopoli</name>
    <dbReference type="NCBI Taxonomy" id="224129"/>
    <lineage>
        <taxon>Eukaryota</taxon>
        <taxon>Metazoa</taxon>
        <taxon>Ecdysozoa</taxon>
        <taxon>Arthropoda</taxon>
        <taxon>Hexapoda</taxon>
        <taxon>Insecta</taxon>
        <taxon>Pterygota</taxon>
        <taxon>Neoptera</taxon>
        <taxon>Endopterygota</taxon>
        <taxon>Coleoptera</taxon>
        <taxon>Polyphaga</taxon>
        <taxon>Elateriformia</taxon>
        <taxon>Buprestoidea</taxon>
        <taxon>Buprestidae</taxon>
        <taxon>Agrilinae</taxon>
        <taxon>Agrilus</taxon>
    </lineage>
</organism>
<dbReference type="GO" id="GO:0006887">
    <property type="term" value="P:exocytosis"/>
    <property type="evidence" value="ECO:0007669"/>
    <property type="project" value="TreeGrafter"/>
</dbReference>
<keyword evidence="2" id="KW-1185">Reference proteome</keyword>
<evidence type="ECO:0000313" key="3">
    <source>
        <dbReference type="RefSeq" id="XP_018328726.1"/>
    </source>
</evidence>
<dbReference type="OrthoDB" id="268027at2759"/>
<accession>A0A1W4WXW8</accession>
<reference evidence="3" key="1">
    <citation type="submission" date="2025-08" db="UniProtKB">
        <authorList>
            <consortium name="RefSeq"/>
        </authorList>
    </citation>
    <scope>IDENTIFICATION</scope>
    <source>
        <tissue evidence="3">Entire body</tissue>
    </source>
</reference>
<comment type="similarity">
    <text evidence="1">Belongs to the CCDC53 family.</text>
</comment>
<dbReference type="GeneID" id="108739350"/>
<evidence type="ECO:0000313" key="2">
    <source>
        <dbReference type="Proteomes" id="UP000192223"/>
    </source>
</evidence>
<dbReference type="KEGG" id="apln:108739350"/>
<dbReference type="RefSeq" id="XP_018328726.1">
    <property type="nucleotide sequence ID" value="XM_018473224.2"/>
</dbReference>
<dbReference type="Gene3D" id="1.20.5.110">
    <property type="match status" value="1"/>
</dbReference>
<dbReference type="CTD" id="34097"/>
<dbReference type="FunCoup" id="A0A1W4WXW8">
    <property type="interactions" value="1028"/>
</dbReference>
<sequence length="173" mass="19370">MEEDEFPAVSPSVDFNKILPIHQKRIIAFINHFVTTTVCFLNSFTGSCESKLMNVEHKMQRLESSLLILESHLSSMSSLRPKEVTTVISLESSTPLELPEVTDCCDENKENIEENVDYISTASSGNVTEDPKLAHFMKMLHVGVPLQAVRIKMQLEGVDPSLLDKAFECAVKE</sequence>
<proteinExistence type="inferred from homology"/>
<dbReference type="PANTHER" id="PTHR13015">
    <property type="entry name" value="PROTEIN AD-016-RELATED"/>
    <property type="match status" value="1"/>
</dbReference>
<name>A0A1W4WXW8_AGRPL</name>
<dbReference type="PANTHER" id="PTHR13015:SF0">
    <property type="entry name" value="WASH COMPLEX SUBUNIT 3"/>
    <property type="match status" value="1"/>
</dbReference>
<protein>
    <submittedName>
        <fullName evidence="3">WASH complex subunit 3</fullName>
    </submittedName>
</protein>
<dbReference type="AlphaFoldDB" id="A0A1W4WXW8"/>
<dbReference type="InParanoid" id="A0A1W4WXW8"/>
<evidence type="ECO:0000256" key="1">
    <source>
        <dbReference type="ARBA" id="ARBA00006290"/>
    </source>
</evidence>
<dbReference type="GO" id="GO:0071203">
    <property type="term" value="C:WASH complex"/>
    <property type="evidence" value="ECO:0007669"/>
    <property type="project" value="InterPro"/>
</dbReference>
<dbReference type="Proteomes" id="UP000192223">
    <property type="component" value="Unplaced"/>
</dbReference>